<gene>
    <name evidence="1" type="ORF">CDL12_26597</name>
</gene>
<dbReference type="EMBL" id="NKXS01006703">
    <property type="protein sequence ID" value="PIN00901.1"/>
    <property type="molecule type" value="Genomic_DNA"/>
</dbReference>
<dbReference type="OrthoDB" id="424012at2759"/>
<evidence type="ECO:0000313" key="2">
    <source>
        <dbReference type="Proteomes" id="UP000231279"/>
    </source>
</evidence>
<reference evidence="2" key="1">
    <citation type="journal article" date="2018" name="Gigascience">
        <title>Genome assembly of the Pink Ipe (Handroanthus impetiginosus, Bignoniaceae), a highly valued, ecologically keystone Neotropical timber forest tree.</title>
        <authorList>
            <person name="Silva-Junior O.B."/>
            <person name="Grattapaglia D."/>
            <person name="Novaes E."/>
            <person name="Collevatti R.G."/>
        </authorList>
    </citation>
    <scope>NUCLEOTIDE SEQUENCE [LARGE SCALE GENOMIC DNA]</scope>
    <source>
        <strain evidence="2">cv. UFG-1</strain>
    </source>
</reference>
<organism evidence="1 2">
    <name type="scientific">Handroanthus impetiginosus</name>
    <dbReference type="NCBI Taxonomy" id="429701"/>
    <lineage>
        <taxon>Eukaryota</taxon>
        <taxon>Viridiplantae</taxon>
        <taxon>Streptophyta</taxon>
        <taxon>Embryophyta</taxon>
        <taxon>Tracheophyta</taxon>
        <taxon>Spermatophyta</taxon>
        <taxon>Magnoliopsida</taxon>
        <taxon>eudicotyledons</taxon>
        <taxon>Gunneridae</taxon>
        <taxon>Pentapetalae</taxon>
        <taxon>asterids</taxon>
        <taxon>lamiids</taxon>
        <taxon>Lamiales</taxon>
        <taxon>Bignoniaceae</taxon>
        <taxon>Crescentiina</taxon>
        <taxon>Tabebuia alliance</taxon>
        <taxon>Handroanthus</taxon>
    </lineage>
</organism>
<keyword evidence="2" id="KW-1185">Reference proteome</keyword>
<accession>A0A2G9G6G9</accession>
<dbReference type="STRING" id="429701.A0A2G9G6G9"/>
<dbReference type="EC" id="3.5.1.98" evidence="1"/>
<evidence type="ECO:0000313" key="1">
    <source>
        <dbReference type="EMBL" id="PIN00901.1"/>
    </source>
</evidence>
<comment type="caution">
    <text evidence="1">The sequence shown here is derived from an EMBL/GenBank/DDBJ whole genome shotgun (WGS) entry which is preliminary data.</text>
</comment>
<dbReference type="GO" id="GO:0141221">
    <property type="term" value="F:histone deacetylase activity, hydrolytic mechanism"/>
    <property type="evidence" value="ECO:0007669"/>
    <property type="project" value="UniProtKB-EC"/>
</dbReference>
<dbReference type="Gene3D" id="3.10.490.10">
    <property type="entry name" value="Gamma-glutamyl cyclotransferase-like"/>
    <property type="match status" value="1"/>
</dbReference>
<dbReference type="AlphaFoldDB" id="A0A2G9G6G9"/>
<sequence length="151" mass="17529">MFFGRNKTKTWGLGGVAFLDLERHHGYKAYNRLYKINLQQFNDVLKQENNVKHLMNYPLFGLAELARIKYQRYRYVGALKKGWYSTVQYLGTVEDLLVLTFTCQPSKLSDFRTGKLPLCAPSKTYKDVIIKALVEEGKIPEEKAIAYVRLL</sequence>
<proteinExistence type="predicted"/>
<dbReference type="Proteomes" id="UP000231279">
    <property type="component" value="Unassembled WGS sequence"/>
</dbReference>
<protein>
    <submittedName>
        <fullName evidence="1">Histone deacetylase</fullName>
        <ecNumber evidence="1">3.5.1.98</ecNumber>
    </submittedName>
</protein>
<keyword evidence="1" id="KW-0378">Hydrolase</keyword>
<name>A0A2G9G6G9_9LAMI</name>